<gene>
    <name evidence="2" type="ORF">G3569_01755</name>
</gene>
<protein>
    <submittedName>
        <fullName evidence="2">Tetratricopeptide repeat protein</fullName>
    </submittedName>
</protein>
<dbReference type="InterPro" id="IPR019734">
    <property type="entry name" value="TPR_rpt"/>
</dbReference>
<accession>A0A6M1T7H1</accession>
<dbReference type="RefSeq" id="WP_165265481.1">
    <property type="nucleotide sequence ID" value="NZ_JAALLS010000002.1"/>
</dbReference>
<dbReference type="EMBL" id="JAALLS010000002">
    <property type="protein sequence ID" value="NGP87064.1"/>
    <property type="molecule type" value="Genomic_DNA"/>
</dbReference>
<dbReference type="Pfam" id="PF13174">
    <property type="entry name" value="TPR_6"/>
    <property type="match status" value="1"/>
</dbReference>
<dbReference type="SUPFAM" id="SSF48452">
    <property type="entry name" value="TPR-like"/>
    <property type="match status" value="1"/>
</dbReference>
<feature type="repeat" description="TPR" evidence="1">
    <location>
        <begin position="139"/>
        <end position="172"/>
    </location>
</feature>
<keyword evidence="1" id="KW-0802">TPR repeat</keyword>
<evidence type="ECO:0000256" key="1">
    <source>
        <dbReference type="PROSITE-ProRule" id="PRU00339"/>
    </source>
</evidence>
<dbReference type="InterPro" id="IPR011990">
    <property type="entry name" value="TPR-like_helical_dom_sf"/>
</dbReference>
<dbReference type="Proteomes" id="UP000479132">
    <property type="component" value="Unassembled WGS sequence"/>
</dbReference>
<organism evidence="2 3">
    <name type="scientific">Fodinibius halophilus</name>
    <dbReference type="NCBI Taxonomy" id="1736908"/>
    <lineage>
        <taxon>Bacteria</taxon>
        <taxon>Pseudomonadati</taxon>
        <taxon>Balneolota</taxon>
        <taxon>Balneolia</taxon>
        <taxon>Balneolales</taxon>
        <taxon>Balneolaceae</taxon>
        <taxon>Fodinibius</taxon>
    </lineage>
</organism>
<reference evidence="2 3" key="1">
    <citation type="submission" date="2020-02" db="EMBL/GenBank/DDBJ databases">
        <title>Aliifodinibius halophilus 2W32, complete genome.</title>
        <authorList>
            <person name="Li Y."/>
            <person name="Wu S."/>
        </authorList>
    </citation>
    <scope>NUCLEOTIDE SEQUENCE [LARGE SCALE GENOMIC DNA]</scope>
    <source>
        <strain evidence="2 3">2W32</strain>
    </source>
</reference>
<evidence type="ECO:0000313" key="2">
    <source>
        <dbReference type="EMBL" id="NGP87064.1"/>
    </source>
</evidence>
<sequence length="277" mass="31315">MNKISRDLELEQQIDAYIKGKLTEEQAEALWEKLLLHPQYIELLETELGVQSILDESASTDTSENSSEVNDETIIYSMQRSWKWIAAAASVAILVVAINFLQQDTNQSIQELALNNINISTNLSSAPVMRSQKATIAPADSLLNRGFQASLSGDVKKALQFYNKIITQYPNKSAAVKAYLNKGIIQYNAGEFKSSITAFKEVINNVKKNPVTEEKAYWYMGNAYINIEQLSKAREAIHTAYSMDGIYRQPAYRILRKLDHELGNVDFDDFEQQMKEG</sequence>
<dbReference type="Gene3D" id="1.25.40.10">
    <property type="entry name" value="Tetratricopeptide repeat domain"/>
    <property type="match status" value="1"/>
</dbReference>
<dbReference type="AlphaFoldDB" id="A0A6M1T7H1"/>
<dbReference type="PROSITE" id="PS50005">
    <property type="entry name" value="TPR"/>
    <property type="match status" value="1"/>
</dbReference>
<name>A0A6M1T7H1_9BACT</name>
<dbReference type="SMART" id="SM00028">
    <property type="entry name" value="TPR"/>
    <property type="match status" value="3"/>
</dbReference>
<proteinExistence type="predicted"/>
<keyword evidence="3" id="KW-1185">Reference proteome</keyword>
<comment type="caution">
    <text evidence="2">The sequence shown here is derived from an EMBL/GenBank/DDBJ whole genome shotgun (WGS) entry which is preliminary data.</text>
</comment>
<evidence type="ECO:0000313" key="3">
    <source>
        <dbReference type="Proteomes" id="UP000479132"/>
    </source>
</evidence>